<dbReference type="PANTHER" id="PTHR40026:SF1">
    <property type="entry name" value="PROTEIN VEG"/>
    <property type="match status" value="1"/>
</dbReference>
<comment type="caution">
    <text evidence="1">The sequence shown here is derived from an EMBL/GenBank/DDBJ whole genome shotgun (WGS) entry which is preliminary data.</text>
</comment>
<dbReference type="InterPro" id="IPR009366">
    <property type="entry name" value="Protein_Veg"/>
</dbReference>
<dbReference type="AlphaFoldDB" id="A0AAX2CB63"/>
<dbReference type="NCBIfam" id="NF046033">
    <property type="entry name" value="BflmStimVeg"/>
    <property type="match status" value="1"/>
</dbReference>
<dbReference type="PANTHER" id="PTHR40026">
    <property type="entry name" value="PROTEIN VEG"/>
    <property type="match status" value="1"/>
</dbReference>
<organism evidence="1 2">
    <name type="scientific">Bacillus cytotoxicus</name>
    <dbReference type="NCBI Taxonomy" id="580165"/>
    <lineage>
        <taxon>Bacteria</taxon>
        <taxon>Bacillati</taxon>
        <taxon>Bacillota</taxon>
        <taxon>Bacilli</taxon>
        <taxon>Bacillales</taxon>
        <taxon>Bacillaceae</taxon>
        <taxon>Bacillus</taxon>
        <taxon>Bacillus cereus group</taxon>
    </lineage>
</organism>
<dbReference type="EMBL" id="FMIK01000003">
    <property type="protein sequence ID" value="SCL81615.1"/>
    <property type="molecule type" value="Genomic_DNA"/>
</dbReference>
<dbReference type="GO" id="GO:0006355">
    <property type="term" value="P:regulation of DNA-templated transcription"/>
    <property type="evidence" value="ECO:0007669"/>
    <property type="project" value="InterPro"/>
</dbReference>
<dbReference type="Proteomes" id="UP000242164">
    <property type="component" value="Unassembled WGS sequence"/>
</dbReference>
<evidence type="ECO:0000313" key="1">
    <source>
        <dbReference type="EMBL" id="SCL81615.1"/>
    </source>
</evidence>
<dbReference type="PIRSF" id="PIRSF037257">
    <property type="entry name" value="DUF1021"/>
    <property type="match status" value="1"/>
</dbReference>
<protein>
    <submittedName>
        <fullName evidence="1">Veg protein</fullName>
    </submittedName>
</protein>
<name>A0AAX2CB63_9BACI</name>
<dbReference type="Gene3D" id="2.30.30.100">
    <property type="match status" value="1"/>
</dbReference>
<accession>A0AAX2CB63</accession>
<reference evidence="1 2" key="1">
    <citation type="submission" date="2016-08" db="EMBL/GenBank/DDBJ databases">
        <authorList>
            <person name="Loux V."/>
            <person name="Rue O."/>
        </authorList>
    </citation>
    <scope>NUCLEOTIDE SEQUENCE [LARGE SCALE GENOMIC DNA]</scope>
    <source>
        <strain evidence="1 2">AFSSA_08CEB44bac</strain>
    </source>
</reference>
<evidence type="ECO:0000313" key="2">
    <source>
        <dbReference type="Proteomes" id="UP000242164"/>
    </source>
</evidence>
<sequence length="103" mass="11936">MFLSIHSKLQRGVAKHMAKRLDEIKNELDHHLGKRLMLKANSGRRKTVEQSGVLAETYRSVFVVQLDQQEDTLQRVSYSYADILTETVELTFYDDPHNEVFLG</sequence>
<dbReference type="Pfam" id="PF06257">
    <property type="entry name" value="VEG"/>
    <property type="match status" value="1"/>
</dbReference>
<proteinExistence type="predicted"/>
<gene>
    <name evidence="1" type="ORF">BCB44BAC_00034</name>
</gene>